<accession>E6SIU0</accession>
<keyword evidence="1" id="KW-0812">Transmembrane</keyword>
<dbReference type="STRING" id="644966.Tmar_1951"/>
<name>E6SIU0_THEM7</name>
<evidence type="ECO:0000256" key="1">
    <source>
        <dbReference type="SAM" id="Phobius"/>
    </source>
</evidence>
<feature type="transmembrane region" description="Helical" evidence="1">
    <location>
        <begin position="61"/>
        <end position="78"/>
    </location>
</feature>
<sequence length="111" mass="11724">MLLEALDALILGAVLGIPGWILTIGCAVVGLVTRRVGWVYAAALFTIGPLVYFSATPRFQYVAPIGIVLAIVAVWMLRRKGDVRVAAALAALPLVVILGWMLVVAVVTGQI</sequence>
<proteinExistence type="predicted"/>
<keyword evidence="3" id="KW-1185">Reference proteome</keyword>
<feature type="transmembrane region" description="Helical" evidence="1">
    <location>
        <begin position="85"/>
        <end position="107"/>
    </location>
</feature>
<reference evidence="2 3" key="1">
    <citation type="journal article" date="2010" name="Stand. Genomic Sci.">
        <title>Complete genome sequence of Thermaerobacter marianensis type strain (7p75a).</title>
        <authorList>
            <person name="Han C."/>
            <person name="Gu W."/>
            <person name="Zhang X."/>
            <person name="Lapidus A."/>
            <person name="Nolan M."/>
            <person name="Copeland A."/>
            <person name="Lucas S."/>
            <person name="Del Rio T.G."/>
            <person name="Tice H."/>
            <person name="Cheng J.F."/>
            <person name="Tapia R."/>
            <person name="Goodwin L."/>
            <person name="Pitluck S."/>
            <person name="Pagani I."/>
            <person name="Ivanova N."/>
            <person name="Mavromatis K."/>
            <person name="Mikhailova N."/>
            <person name="Pati A."/>
            <person name="Chen A."/>
            <person name="Palaniappan K."/>
            <person name="Land M."/>
            <person name="Hauser L."/>
            <person name="Chang Y.J."/>
            <person name="Jeffries C.D."/>
            <person name="Schneider S."/>
            <person name="Rohde M."/>
            <person name="Goker M."/>
            <person name="Pukall R."/>
            <person name="Woyke T."/>
            <person name="Bristow J."/>
            <person name="Eisen J.A."/>
            <person name="Markowitz V."/>
            <person name="Hugenholtz P."/>
            <person name="Kyrpides N.C."/>
            <person name="Klenk H.P."/>
            <person name="Detter J.C."/>
        </authorList>
    </citation>
    <scope>NUCLEOTIDE SEQUENCE [LARGE SCALE GENOMIC DNA]</scope>
    <source>
        <strain evidence="3">ATCC 700841 / DSM 12885 / JCM 10246 / 7p75a</strain>
    </source>
</reference>
<evidence type="ECO:0000313" key="2">
    <source>
        <dbReference type="EMBL" id="ADU52034.1"/>
    </source>
</evidence>
<dbReference type="AlphaFoldDB" id="E6SIU0"/>
<feature type="transmembrane region" description="Helical" evidence="1">
    <location>
        <begin position="38"/>
        <end position="55"/>
    </location>
</feature>
<gene>
    <name evidence="2" type="ordered locus">Tmar_1951</name>
</gene>
<dbReference type="Proteomes" id="UP000008915">
    <property type="component" value="Chromosome"/>
</dbReference>
<evidence type="ECO:0000313" key="3">
    <source>
        <dbReference type="Proteomes" id="UP000008915"/>
    </source>
</evidence>
<feature type="transmembrane region" description="Helical" evidence="1">
    <location>
        <begin position="6"/>
        <end position="31"/>
    </location>
</feature>
<dbReference type="KEGG" id="tmr:Tmar_1951"/>
<dbReference type="EMBL" id="CP002344">
    <property type="protein sequence ID" value="ADU52034.1"/>
    <property type="molecule type" value="Genomic_DNA"/>
</dbReference>
<keyword evidence="1" id="KW-1133">Transmembrane helix</keyword>
<dbReference type="HOGENOM" id="CLU_2157200_0_0_9"/>
<protein>
    <submittedName>
        <fullName evidence="2">Uncharacterized protein</fullName>
    </submittedName>
</protein>
<reference evidence="3" key="2">
    <citation type="journal article" date="2010" name="Stand. Genomic Sci.">
        <title>Complete genome sequence of Thermaerobacter marianensis type strain (7p75aT).</title>
        <authorList>
            <person name="Han C."/>
            <person name="Gu W."/>
            <person name="Zhang X."/>
            <person name="Lapidus A."/>
            <person name="Nolan M."/>
            <person name="Copeland A."/>
            <person name="Lucas S."/>
            <person name="Glavina Del Rio T."/>
            <person name="Tice H."/>
            <person name="Cheng J."/>
            <person name="Tapia R."/>
            <person name="Goodwin L."/>
            <person name="Pitluck S."/>
            <person name="Pagani I."/>
            <person name="Ivanova N."/>
            <person name="Mavromatis K."/>
            <person name="Mikhailova N."/>
            <person name="Pati A."/>
            <person name="Chen A."/>
            <person name="Palaniappan K."/>
            <person name="Land M."/>
            <person name="Hauser L."/>
            <person name="Chang Y."/>
            <person name="Jeffries C."/>
            <person name="Schneider S."/>
            <person name="Rohde M."/>
            <person name="Goker M."/>
            <person name="Pukall R."/>
            <person name="Woyke T."/>
            <person name="Bristow J."/>
            <person name="Eisen J."/>
            <person name="Markowitz V."/>
            <person name="Hugenholtz P."/>
            <person name="Kyrpides N."/>
            <person name="Klenk H."/>
            <person name="Detter J."/>
        </authorList>
    </citation>
    <scope>NUCLEOTIDE SEQUENCE [LARGE SCALE GENOMIC DNA]</scope>
    <source>
        <strain evidence="3">ATCC 700841 / DSM 12885 / JCM 10246 / 7p75a</strain>
    </source>
</reference>
<keyword evidence="1" id="KW-0472">Membrane</keyword>
<organism evidence="2 3">
    <name type="scientific">Thermaerobacter marianensis (strain ATCC 700841 / DSM 12885 / JCM 10246 / 7p75a)</name>
    <dbReference type="NCBI Taxonomy" id="644966"/>
    <lineage>
        <taxon>Bacteria</taxon>
        <taxon>Bacillati</taxon>
        <taxon>Bacillota</taxon>
        <taxon>Clostridia</taxon>
        <taxon>Eubacteriales</taxon>
        <taxon>Clostridiales Family XVII. Incertae Sedis</taxon>
        <taxon>Thermaerobacter</taxon>
    </lineage>
</organism>